<gene>
    <name evidence="3" type="ORF">TSUD_409710</name>
</gene>
<dbReference type="InterPro" id="IPR005135">
    <property type="entry name" value="Endo/exonuclease/phosphatase"/>
</dbReference>
<dbReference type="EMBL" id="DF974780">
    <property type="protein sequence ID" value="GAU50484.1"/>
    <property type="molecule type" value="Genomic_DNA"/>
</dbReference>
<evidence type="ECO:0000313" key="4">
    <source>
        <dbReference type="Proteomes" id="UP000242715"/>
    </source>
</evidence>
<name>A0A2Z6P273_TRISU</name>
<dbReference type="PANTHER" id="PTHR31286:SF171">
    <property type="entry name" value="CCHC-TYPE DOMAIN-CONTAINING PROTEIN"/>
    <property type="match status" value="1"/>
</dbReference>
<dbReference type="OrthoDB" id="1412524at2759"/>
<evidence type="ECO:0000259" key="2">
    <source>
        <dbReference type="PROSITE" id="PS50158"/>
    </source>
</evidence>
<dbReference type="GO" id="GO:0003824">
    <property type="term" value="F:catalytic activity"/>
    <property type="evidence" value="ECO:0007669"/>
    <property type="project" value="InterPro"/>
</dbReference>
<reference evidence="4" key="1">
    <citation type="journal article" date="2017" name="Front. Plant Sci.">
        <title>Climate Clever Clovers: New Paradigm to Reduce the Environmental Footprint of Ruminants by Breeding Low Methanogenic Forages Utilizing Haplotype Variation.</title>
        <authorList>
            <person name="Kaur P."/>
            <person name="Appels R."/>
            <person name="Bayer P.E."/>
            <person name="Keeble-Gagnere G."/>
            <person name="Wang J."/>
            <person name="Hirakawa H."/>
            <person name="Shirasawa K."/>
            <person name="Vercoe P."/>
            <person name="Stefanova K."/>
            <person name="Durmic Z."/>
            <person name="Nichols P."/>
            <person name="Revell C."/>
            <person name="Isobe S.N."/>
            <person name="Edwards D."/>
            <person name="Erskine W."/>
        </authorList>
    </citation>
    <scope>NUCLEOTIDE SEQUENCE [LARGE SCALE GENOMIC DNA]</scope>
    <source>
        <strain evidence="4">cv. Daliak</strain>
    </source>
</reference>
<evidence type="ECO:0000313" key="3">
    <source>
        <dbReference type="EMBL" id="GAU50484.1"/>
    </source>
</evidence>
<evidence type="ECO:0000256" key="1">
    <source>
        <dbReference type="PROSITE-ProRule" id="PRU00047"/>
    </source>
</evidence>
<dbReference type="Pfam" id="PF03372">
    <property type="entry name" value="Exo_endo_phos"/>
    <property type="match status" value="1"/>
</dbReference>
<feature type="domain" description="CCHC-type" evidence="2">
    <location>
        <begin position="105"/>
        <end position="120"/>
    </location>
</feature>
<dbReference type="InterPro" id="IPR036691">
    <property type="entry name" value="Endo/exonu/phosph_ase_sf"/>
</dbReference>
<dbReference type="PROSITE" id="PS50158">
    <property type="entry name" value="ZF_CCHC"/>
    <property type="match status" value="1"/>
</dbReference>
<dbReference type="InterPro" id="IPR040256">
    <property type="entry name" value="At4g02000-like"/>
</dbReference>
<protein>
    <recommendedName>
        <fullName evidence="2">CCHC-type domain-containing protein</fullName>
    </recommendedName>
</protein>
<accession>A0A2Z6P273</accession>
<sequence length="464" mass="52521">MLFDHYLAVARWTPDFASPHAKIEKTLVWIRFPGLNLLYYYESVLLGLASVVGTPIKVDTNTLKVHRGRFARICVEIDLTLPVVGKVNVNGHWYNVQYEGLHIICASCGCYGHHTRDCKEKPVHETPTVQTAAPLGGRSVTDAVRKESDANQNKESFNSTGKESGIIKETHGEWLVVQQLAKWMKVLAQKTIMSQFLPLTGSALNSPFDTLFVSFIQSFMMLGFKEVSVLSWNVWGAANSKAKRHIMDVIRKHSPTFLIIMETHISFQKTKHFWQRSGYVSIHYVEARGHSGGIWLLKHQGSNISADVFEVYKDTITVRLSLGNAIWFLTGIYASPVYTSRLDLWNHITELRRDITNPWLLMGDFNEIIRPSEQKGGTFSHSRAEVLLNVMDNCNLVDVNTNGGTFTWSRPCTGNRMVFRKLDRVVADVPWCMAFPEAAVEVLCKFHSDHNPLLLRCGLPLRTT</sequence>
<keyword evidence="1" id="KW-0863">Zinc-finger</keyword>
<dbReference type="InterPro" id="IPR001878">
    <property type="entry name" value="Znf_CCHC"/>
</dbReference>
<keyword evidence="1" id="KW-0479">Metal-binding</keyword>
<dbReference type="GO" id="GO:0008270">
    <property type="term" value="F:zinc ion binding"/>
    <property type="evidence" value="ECO:0007669"/>
    <property type="project" value="UniProtKB-KW"/>
</dbReference>
<dbReference type="SUPFAM" id="SSF56219">
    <property type="entry name" value="DNase I-like"/>
    <property type="match status" value="1"/>
</dbReference>
<organism evidence="3 4">
    <name type="scientific">Trifolium subterraneum</name>
    <name type="common">Subterranean clover</name>
    <dbReference type="NCBI Taxonomy" id="3900"/>
    <lineage>
        <taxon>Eukaryota</taxon>
        <taxon>Viridiplantae</taxon>
        <taxon>Streptophyta</taxon>
        <taxon>Embryophyta</taxon>
        <taxon>Tracheophyta</taxon>
        <taxon>Spermatophyta</taxon>
        <taxon>Magnoliopsida</taxon>
        <taxon>eudicotyledons</taxon>
        <taxon>Gunneridae</taxon>
        <taxon>Pentapetalae</taxon>
        <taxon>rosids</taxon>
        <taxon>fabids</taxon>
        <taxon>Fabales</taxon>
        <taxon>Fabaceae</taxon>
        <taxon>Papilionoideae</taxon>
        <taxon>50 kb inversion clade</taxon>
        <taxon>NPAAA clade</taxon>
        <taxon>Hologalegina</taxon>
        <taxon>IRL clade</taxon>
        <taxon>Trifolieae</taxon>
        <taxon>Trifolium</taxon>
    </lineage>
</organism>
<dbReference type="Proteomes" id="UP000242715">
    <property type="component" value="Unassembled WGS sequence"/>
</dbReference>
<dbReference type="GO" id="GO:0003676">
    <property type="term" value="F:nucleic acid binding"/>
    <property type="evidence" value="ECO:0007669"/>
    <property type="project" value="InterPro"/>
</dbReference>
<keyword evidence="1" id="KW-0862">Zinc</keyword>
<proteinExistence type="predicted"/>
<dbReference type="PANTHER" id="PTHR31286">
    <property type="entry name" value="GLYCINE-RICH CELL WALL STRUCTURAL PROTEIN 1.8-LIKE"/>
    <property type="match status" value="1"/>
</dbReference>
<keyword evidence="4" id="KW-1185">Reference proteome</keyword>
<dbReference type="Gene3D" id="3.60.10.10">
    <property type="entry name" value="Endonuclease/exonuclease/phosphatase"/>
    <property type="match status" value="1"/>
</dbReference>
<dbReference type="AlphaFoldDB" id="A0A2Z6P273"/>